<keyword evidence="2 4" id="KW-0143">Chaperone</keyword>
<reference evidence="5" key="1">
    <citation type="journal article" date="2024" name="Gigascience">
        <title>Chromosome-level genome of the poultry shaft louse Menopon gallinae provides insight into the host-switching and adaptive evolution of parasitic lice.</title>
        <authorList>
            <person name="Xu Y."/>
            <person name="Ma L."/>
            <person name="Liu S."/>
            <person name="Liang Y."/>
            <person name="Liu Q."/>
            <person name="He Z."/>
            <person name="Tian L."/>
            <person name="Duan Y."/>
            <person name="Cai W."/>
            <person name="Li H."/>
            <person name="Song F."/>
        </authorList>
    </citation>
    <scope>NUCLEOTIDE SEQUENCE</scope>
    <source>
        <strain evidence="5">Cailab_2023a</strain>
    </source>
</reference>
<protein>
    <recommendedName>
        <fullName evidence="1 4">Proteasome assembly chaperone 2</fullName>
    </recommendedName>
</protein>
<evidence type="ECO:0000256" key="2">
    <source>
        <dbReference type="ARBA" id="ARBA00023186"/>
    </source>
</evidence>
<dbReference type="GO" id="GO:0005634">
    <property type="term" value="C:nucleus"/>
    <property type="evidence" value="ECO:0007669"/>
    <property type="project" value="TreeGrafter"/>
</dbReference>
<organism evidence="5">
    <name type="scientific">Menopon gallinae</name>
    <name type="common">poultry shaft louse</name>
    <dbReference type="NCBI Taxonomy" id="328185"/>
    <lineage>
        <taxon>Eukaryota</taxon>
        <taxon>Metazoa</taxon>
        <taxon>Ecdysozoa</taxon>
        <taxon>Arthropoda</taxon>
        <taxon>Hexapoda</taxon>
        <taxon>Insecta</taxon>
        <taxon>Pterygota</taxon>
        <taxon>Neoptera</taxon>
        <taxon>Paraneoptera</taxon>
        <taxon>Psocodea</taxon>
        <taxon>Troctomorpha</taxon>
        <taxon>Phthiraptera</taxon>
        <taxon>Amblycera</taxon>
        <taxon>Menoponidae</taxon>
        <taxon>Menopon</taxon>
    </lineage>
</organism>
<evidence type="ECO:0000256" key="1">
    <source>
        <dbReference type="ARBA" id="ARBA00019186"/>
    </source>
</evidence>
<dbReference type="InterPro" id="IPR019151">
    <property type="entry name" value="Proteasome_assmbl_chaperone_2"/>
</dbReference>
<accession>A0AAW2IH75</accession>
<comment type="caution">
    <text evidence="5">The sequence shown here is derived from an EMBL/GenBank/DDBJ whole genome shotgun (WGS) entry which is preliminary data.</text>
</comment>
<comment type="similarity">
    <text evidence="3 4">Belongs to the PSMG2 family.</text>
</comment>
<dbReference type="Pfam" id="PF09754">
    <property type="entry name" value="PAC2"/>
    <property type="match status" value="1"/>
</dbReference>
<comment type="function">
    <text evidence="4">Chaperone protein which promotes assembly of the 20S proteasome as part of a heterodimer with PSMG1.</text>
</comment>
<sequence>MEFCERINLRNYSLIVPSVSVGNVGQLAVDLLINSLGLKKLCYVWHESVIPVAGGDPFGNSKTISTGCEVFYSEKLELVVMQIRSGIMRTKSDFPQFLCSWVKEEGIRQVIILTGSSAHERRDEQLVGEPLRFIFCPLTPEAERNNAFARQWRGFEVKEIHSRDRGTVSGISYIPGSGIALKLYRQCVREKIICSVLIEFCSDGNNAPDAFKLADYLNDWLKIKETSGIEQWTPPPSWIFLFGPMPPTEIFN</sequence>
<evidence type="ECO:0000256" key="4">
    <source>
        <dbReference type="PIRNR" id="PIRNR010044"/>
    </source>
</evidence>
<dbReference type="GO" id="GO:0043248">
    <property type="term" value="P:proteasome assembly"/>
    <property type="evidence" value="ECO:0007669"/>
    <property type="project" value="TreeGrafter"/>
</dbReference>
<dbReference type="InterPro" id="IPR016562">
    <property type="entry name" value="Proteasome_assmbl_chp_2_euk"/>
</dbReference>
<comment type="subunit">
    <text evidence="4">Forms a heterodimer with PSMG1.</text>
</comment>
<name>A0AAW2IH75_9NEOP</name>
<dbReference type="GO" id="GO:0005829">
    <property type="term" value="C:cytosol"/>
    <property type="evidence" value="ECO:0007669"/>
    <property type="project" value="TreeGrafter"/>
</dbReference>
<evidence type="ECO:0000256" key="3">
    <source>
        <dbReference type="ARBA" id="ARBA00025745"/>
    </source>
</evidence>
<dbReference type="EMBL" id="JARGDH010000001">
    <property type="protein sequence ID" value="KAL0281682.1"/>
    <property type="molecule type" value="Genomic_DNA"/>
</dbReference>
<dbReference type="PANTHER" id="PTHR12970">
    <property type="entry name" value="PROTEASOME ASSEMBLY CHAPERONE 2"/>
    <property type="match status" value="1"/>
</dbReference>
<proteinExistence type="inferred from homology"/>
<gene>
    <name evidence="5" type="ORF">PYX00_002595</name>
</gene>
<dbReference type="PIRSF" id="PIRSF010044">
    <property type="entry name" value="UCP010044"/>
    <property type="match status" value="1"/>
</dbReference>
<dbReference type="AlphaFoldDB" id="A0AAW2IH75"/>
<dbReference type="PANTHER" id="PTHR12970:SF1">
    <property type="entry name" value="PROTEASOME ASSEMBLY CHAPERONE 2"/>
    <property type="match status" value="1"/>
</dbReference>
<evidence type="ECO:0000313" key="5">
    <source>
        <dbReference type="EMBL" id="KAL0281682.1"/>
    </source>
</evidence>
<dbReference type="Gene3D" id="3.40.50.10900">
    <property type="entry name" value="PAC-like subunit"/>
    <property type="match status" value="2"/>
</dbReference>
<dbReference type="InterPro" id="IPR038389">
    <property type="entry name" value="PSMG2_sf"/>
</dbReference>